<dbReference type="GO" id="GO:0005829">
    <property type="term" value="C:cytosol"/>
    <property type="evidence" value="ECO:0007669"/>
    <property type="project" value="TreeGrafter"/>
</dbReference>
<evidence type="ECO:0000259" key="2">
    <source>
        <dbReference type="PROSITE" id="PS50943"/>
    </source>
</evidence>
<dbReference type="PROSITE" id="PS50943">
    <property type="entry name" value="HTH_CROC1"/>
    <property type="match status" value="1"/>
</dbReference>
<dbReference type="SMART" id="SM00530">
    <property type="entry name" value="HTH_XRE"/>
    <property type="match status" value="1"/>
</dbReference>
<accession>A0A1G7XBX2</accession>
<dbReference type="Proteomes" id="UP000826616">
    <property type="component" value="Chromosome"/>
</dbReference>
<evidence type="ECO:0000313" key="5">
    <source>
        <dbReference type="Proteomes" id="UP000198956"/>
    </source>
</evidence>
<reference evidence="4 5" key="1">
    <citation type="submission" date="2016-10" db="EMBL/GenBank/DDBJ databases">
        <authorList>
            <person name="de Groot N.N."/>
        </authorList>
    </citation>
    <scope>NUCLEOTIDE SEQUENCE [LARGE SCALE GENOMIC DNA]</scope>
    <source>
        <strain evidence="4 5">L 420-91</strain>
    </source>
</reference>
<organism evidence="4 5">
    <name type="scientific">Aneurinibacillus thermoaerophilus</name>
    <dbReference type="NCBI Taxonomy" id="143495"/>
    <lineage>
        <taxon>Bacteria</taxon>
        <taxon>Bacillati</taxon>
        <taxon>Bacillota</taxon>
        <taxon>Bacilli</taxon>
        <taxon>Bacillales</taxon>
        <taxon>Paenibacillaceae</taxon>
        <taxon>Aneurinibacillus group</taxon>
        <taxon>Aneurinibacillus</taxon>
    </lineage>
</organism>
<dbReference type="SUPFAM" id="SSF47413">
    <property type="entry name" value="lambda repressor-like DNA-binding domains"/>
    <property type="match status" value="1"/>
</dbReference>
<feature type="domain" description="HTH cro/C1-type" evidence="2">
    <location>
        <begin position="4"/>
        <end position="58"/>
    </location>
</feature>
<reference evidence="3 6" key="2">
    <citation type="submission" date="2021-08" db="EMBL/GenBank/DDBJ databases">
        <title>Complete genome sequence of the strain Aneurinibacillus thermoaerophilus CCM 8960.</title>
        <authorList>
            <person name="Musilova J."/>
            <person name="Kourilova X."/>
            <person name="Pernicova I."/>
            <person name="Bezdicek M."/>
            <person name="Lengerova M."/>
            <person name="Obruca S."/>
            <person name="Sedlar K."/>
        </authorList>
    </citation>
    <scope>NUCLEOTIDE SEQUENCE [LARGE SCALE GENOMIC DNA]</scope>
    <source>
        <strain evidence="3 6">CCM 8960</strain>
    </source>
</reference>
<evidence type="ECO:0000313" key="3">
    <source>
        <dbReference type="EMBL" id="QYY44136.1"/>
    </source>
</evidence>
<keyword evidence="1 4" id="KW-0238">DNA-binding</keyword>
<dbReference type="RefSeq" id="WP_057899030.1">
    <property type="nucleotide sequence ID" value="NZ_CP080764.1"/>
</dbReference>
<dbReference type="InterPro" id="IPR010982">
    <property type="entry name" value="Lambda_DNA-bd_dom_sf"/>
</dbReference>
<evidence type="ECO:0000313" key="4">
    <source>
        <dbReference type="EMBL" id="SDG81621.1"/>
    </source>
</evidence>
<name>A0A1G7XBX2_ANETH</name>
<dbReference type="EMBL" id="CP080764">
    <property type="protein sequence ID" value="QYY44136.1"/>
    <property type="molecule type" value="Genomic_DNA"/>
</dbReference>
<dbReference type="PANTHER" id="PTHR46797">
    <property type="entry name" value="HTH-TYPE TRANSCRIPTIONAL REGULATOR"/>
    <property type="match status" value="1"/>
</dbReference>
<keyword evidence="6" id="KW-1185">Reference proteome</keyword>
<evidence type="ECO:0000256" key="1">
    <source>
        <dbReference type="ARBA" id="ARBA00023125"/>
    </source>
</evidence>
<dbReference type="EMBL" id="FNDE01000003">
    <property type="protein sequence ID" value="SDG81621.1"/>
    <property type="molecule type" value="Genomic_DNA"/>
</dbReference>
<dbReference type="PANTHER" id="PTHR46797:SF1">
    <property type="entry name" value="METHYLPHOSPHONATE SYNTHASE"/>
    <property type="match status" value="1"/>
</dbReference>
<dbReference type="InterPro" id="IPR050807">
    <property type="entry name" value="TransReg_Diox_bact_type"/>
</dbReference>
<dbReference type="Pfam" id="PF01381">
    <property type="entry name" value="HTH_3"/>
    <property type="match status" value="1"/>
</dbReference>
<dbReference type="GO" id="GO:0003700">
    <property type="term" value="F:DNA-binding transcription factor activity"/>
    <property type="evidence" value="ECO:0007669"/>
    <property type="project" value="TreeGrafter"/>
</dbReference>
<protein>
    <submittedName>
        <fullName evidence="4">DNA-binding transcriptional regulator, XRE-family HTH domain</fullName>
    </submittedName>
    <submittedName>
        <fullName evidence="3">Helix-turn-helix domain-containing protein</fullName>
    </submittedName>
</protein>
<dbReference type="Proteomes" id="UP000198956">
    <property type="component" value="Unassembled WGS sequence"/>
</dbReference>
<dbReference type="Gene3D" id="1.10.260.40">
    <property type="entry name" value="lambda repressor-like DNA-binding domains"/>
    <property type="match status" value="1"/>
</dbReference>
<dbReference type="CDD" id="cd00093">
    <property type="entry name" value="HTH_XRE"/>
    <property type="match status" value="1"/>
</dbReference>
<evidence type="ECO:0000313" key="6">
    <source>
        <dbReference type="Proteomes" id="UP000826616"/>
    </source>
</evidence>
<dbReference type="OrthoDB" id="2003870at2"/>
<dbReference type="GeneID" id="97141336"/>
<dbReference type="GO" id="GO:0003677">
    <property type="term" value="F:DNA binding"/>
    <property type="evidence" value="ECO:0007669"/>
    <property type="project" value="UniProtKB-KW"/>
</dbReference>
<dbReference type="AlphaFoldDB" id="A0A1G7XBX2"/>
<gene>
    <name evidence="3" type="ORF">K3F53_08140</name>
    <name evidence="4" type="ORF">SAMN04489735_1003125</name>
</gene>
<proteinExistence type="predicted"/>
<sequence length="68" mass="7600">MKKVRMVRNSKDMTQNELADKAGIAQAYLSEIETGKTIPSIPVLRRIAKALGIMVAELLDDETNSLRR</sequence>
<dbReference type="InterPro" id="IPR001387">
    <property type="entry name" value="Cro/C1-type_HTH"/>
</dbReference>